<sequence length="502" mass="52214">MTSPTAPPVVGPDGRAGPRHPSRPPSARAPAAGDPARRPGTAPAWIDFAVAAVTAFVAAMIATTLFTAYHADPDPLWSNPLHDRNGHFGFGLDLAIALRGLDPLAVLDHLWKAVVWPPLHGLILSGVLLVGGLDYRLGILPSLAGWAATAVLAAVLARSLFADAIRGITAAAVAAALALASPAFALLGTDVMPEGLGAALTMAALLAYARAEEEPADTGRWRLLGLVLTLLFFHQRAPWALVVVTLALFAVVAHAAAVRRFAGALADSLRSAARSGPLWRDPLLIAVLVVVAAVAAILWTKPPASTIYGRSISLYPPVHLITLAYALFLLRLVLGWRSERDRLGPALGAPARAVLVWHVMPIAISFLVPGWMPGAGGLGGPVDLLAVRLDPLQGLVFYRDVFLDAYHPSPWIGLAAAALFAVALVRIHRIPVGLRPVFVLALVGAIGVVAFPLHEGRFIAPFVATVWIGAGAGAATLVGAVTPARLTLVRAAVALGAVVALL</sequence>
<feature type="transmembrane region" description="Helical" evidence="2">
    <location>
        <begin position="354"/>
        <end position="372"/>
    </location>
</feature>
<evidence type="ECO:0000313" key="4">
    <source>
        <dbReference type="Proteomes" id="UP000248863"/>
    </source>
</evidence>
<keyword evidence="2" id="KW-1133">Transmembrane helix</keyword>
<dbReference type="Proteomes" id="UP000248863">
    <property type="component" value="Unassembled WGS sequence"/>
</dbReference>
<feature type="compositionally biased region" description="Low complexity" evidence="1">
    <location>
        <begin position="25"/>
        <end position="38"/>
    </location>
</feature>
<name>A0A327K7V4_9BRAD</name>
<feature type="transmembrane region" description="Helical" evidence="2">
    <location>
        <begin position="243"/>
        <end position="262"/>
    </location>
</feature>
<accession>A0A327K7V4</accession>
<feature type="transmembrane region" description="Helical" evidence="2">
    <location>
        <begin position="432"/>
        <end position="453"/>
    </location>
</feature>
<dbReference type="RefSeq" id="WP_111359184.1">
    <property type="nucleotide sequence ID" value="NZ_NPEU01000330.1"/>
</dbReference>
<dbReference type="AlphaFoldDB" id="A0A327K7V4"/>
<feature type="transmembrane region" description="Helical" evidence="2">
    <location>
        <begin position="405"/>
        <end position="425"/>
    </location>
</feature>
<reference evidence="3 4" key="1">
    <citation type="submission" date="2017-07" db="EMBL/GenBank/DDBJ databases">
        <title>Draft Genome Sequences of Select Purple Nonsulfur Bacteria.</title>
        <authorList>
            <person name="Lasarre B."/>
            <person name="Mckinlay J.B."/>
        </authorList>
    </citation>
    <scope>NUCLEOTIDE SEQUENCE [LARGE SCALE GENOMIC DNA]</scope>
    <source>
        <strain evidence="3 4">DSM 11907</strain>
    </source>
</reference>
<feature type="transmembrane region" description="Helical" evidence="2">
    <location>
        <begin position="283"/>
        <end position="300"/>
    </location>
</feature>
<feature type="transmembrane region" description="Helical" evidence="2">
    <location>
        <begin position="139"/>
        <end position="157"/>
    </location>
</feature>
<evidence type="ECO:0000313" key="3">
    <source>
        <dbReference type="EMBL" id="RAI33986.1"/>
    </source>
</evidence>
<evidence type="ECO:0000256" key="2">
    <source>
        <dbReference type="SAM" id="Phobius"/>
    </source>
</evidence>
<feature type="compositionally biased region" description="Pro residues" evidence="1">
    <location>
        <begin position="1"/>
        <end position="10"/>
    </location>
</feature>
<organism evidence="3 4">
    <name type="scientific">Rhodoplanes elegans</name>
    <dbReference type="NCBI Taxonomy" id="29408"/>
    <lineage>
        <taxon>Bacteria</taxon>
        <taxon>Pseudomonadati</taxon>
        <taxon>Pseudomonadota</taxon>
        <taxon>Alphaproteobacteria</taxon>
        <taxon>Hyphomicrobiales</taxon>
        <taxon>Nitrobacteraceae</taxon>
        <taxon>Rhodoplanes</taxon>
    </lineage>
</organism>
<protein>
    <recommendedName>
        <fullName evidence="5">Glycosyltransferase RgtA/B/C/D-like domain-containing protein</fullName>
    </recommendedName>
</protein>
<feature type="transmembrane region" description="Helical" evidence="2">
    <location>
        <begin position="45"/>
        <end position="68"/>
    </location>
</feature>
<dbReference type="OrthoDB" id="8133951at2"/>
<feature type="region of interest" description="Disordered" evidence="1">
    <location>
        <begin position="1"/>
        <end position="38"/>
    </location>
</feature>
<keyword evidence="2" id="KW-0812">Transmembrane</keyword>
<proteinExistence type="predicted"/>
<dbReference type="EMBL" id="NPEU01000330">
    <property type="protein sequence ID" value="RAI33986.1"/>
    <property type="molecule type" value="Genomic_DNA"/>
</dbReference>
<feature type="transmembrane region" description="Helical" evidence="2">
    <location>
        <begin position="312"/>
        <end position="334"/>
    </location>
</feature>
<comment type="caution">
    <text evidence="3">The sequence shown here is derived from an EMBL/GenBank/DDBJ whole genome shotgun (WGS) entry which is preliminary data.</text>
</comment>
<keyword evidence="4" id="KW-1185">Reference proteome</keyword>
<feature type="transmembrane region" description="Helical" evidence="2">
    <location>
        <begin position="459"/>
        <end position="481"/>
    </location>
</feature>
<feature type="non-terminal residue" evidence="3">
    <location>
        <position position="502"/>
    </location>
</feature>
<evidence type="ECO:0008006" key="5">
    <source>
        <dbReference type="Google" id="ProtNLM"/>
    </source>
</evidence>
<evidence type="ECO:0000256" key="1">
    <source>
        <dbReference type="SAM" id="MobiDB-lite"/>
    </source>
</evidence>
<feature type="transmembrane region" description="Helical" evidence="2">
    <location>
        <begin position="164"/>
        <end position="185"/>
    </location>
</feature>
<gene>
    <name evidence="3" type="ORF">CH338_21675</name>
</gene>
<keyword evidence="2" id="KW-0472">Membrane</keyword>